<evidence type="ECO:0000256" key="1">
    <source>
        <dbReference type="SAM" id="MobiDB-lite"/>
    </source>
</evidence>
<protein>
    <submittedName>
        <fullName evidence="2">Uncharacterized protein</fullName>
    </submittedName>
</protein>
<reference evidence="2 3" key="3">
    <citation type="journal article" date="2010" name="BMC Genomics">
        <title>Transcriptome sequencing and comparative analysis of cucumber flowers with different sex types.</title>
        <authorList>
            <person name="Guo S."/>
            <person name="Zheng Y."/>
            <person name="Joung J.G."/>
            <person name="Liu S."/>
            <person name="Zhang Z."/>
            <person name="Crasta O.R."/>
            <person name="Sobral B.W."/>
            <person name="Xu Y."/>
            <person name="Huang S."/>
            <person name="Fei Z."/>
        </authorList>
    </citation>
    <scope>NUCLEOTIDE SEQUENCE [LARGE SCALE GENOMIC DNA]</scope>
    <source>
        <strain evidence="3">cv. 9930</strain>
    </source>
</reference>
<evidence type="ECO:0000313" key="3">
    <source>
        <dbReference type="Proteomes" id="UP000029981"/>
    </source>
</evidence>
<sequence>MGNWDCRAQPSPSQVCTLHAISNLLHGYPAKGDHHDSAVWDSRAPPSPQLRVRRCTQTNEEESVGSGHRKTQFLEVSN</sequence>
<dbReference type="Gramene" id="KGN64759">
    <property type="protein sequence ID" value="KGN64759"/>
    <property type="gene ID" value="Csa_1G089480"/>
</dbReference>
<dbReference type="AlphaFoldDB" id="A0A0A0LUT0"/>
<gene>
    <name evidence="2" type="ORF">Csa_1G089480</name>
</gene>
<dbReference type="Proteomes" id="UP000029981">
    <property type="component" value="Chromosome 1"/>
</dbReference>
<reference evidence="2 3" key="4">
    <citation type="journal article" date="2011" name="BMC Genomics">
        <title>RNA-Seq improves annotation of protein-coding genes in the cucumber genome.</title>
        <authorList>
            <person name="Li Z."/>
            <person name="Zhang Z."/>
            <person name="Yan P."/>
            <person name="Huang S."/>
            <person name="Fei Z."/>
            <person name="Lin K."/>
        </authorList>
    </citation>
    <scope>NUCLEOTIDE SEQUENCE [LARGE SCALE GENOMIC DNA]</scope>
    <source>
        <strain evidence="3">cv. 9930</strain>
    </source>
</reference>
<accession>A0A0A0LUT0</accession>
<dbReference type="EMBL" id="CM002922">
    <property type="protein sequence ID" value="KGN64759.1"/>
    <property type="molecule type" value="Genomic_DNA"/>
</dbReference>
<organism evidence="2 3">
    <name type="scientific">Cucumis sativus</name>
    <name type="common">Cucumber</name>
    <dbReference type="NCBI Taxonomy" id="3659"/>
    <lineage>
        <taxon>Eukaryota</taxon>
        <taxon>Viridiplantae</taxon>
        <taxon>Streptophyta</taxon>
        <taxon>Embryophyta</taxon>
        <taxon>Tracheophyta</taxon>
        <taxon>Spermatophyta</taxon>
        <taxon>Magnoliopsida</taxon>
        <taxon>eudicotyledons</taxon>
        <taxon>Gunneridae</taxon>
        <taxon>Pentapetalae</taxon>
        <taxon>rosids</taxon>
        <taxon>fabids</taxon>
        <taxon>Cucurbitales</taxon>
        <taxon>Cucurbitaceae</taxon>
        <taxon>Benincaseae</taxon>
        <taxon>Cucumis</taxon>
    </lineage>
</organism>
<reference evidence="2 3" key="2">
    <citation type="journal article" date="2009" name="PLoS ONE">
        <title>An integrated genetic and cytogenetic map of the cucumber genome.</title>
        <authorList>
            <person name="Ren Y."/>
            <person name="Zhang Z."/>
            <person name="Liu J."/>
            <person name="Staub J.E."/>
            <person name="Han Y."/>
            <person name="Cheng Z."/>
            <person name="Li X."/>
            <person name="Lu J."/>
            <person name="Miao H."/>
            <person name="Kang H."/>
            <person name="Xie B."/>
            <person name="Gu X."/>
            <person name="Wang X."/>
            <person name="Du Y."/>
            <person name="Jin W."/>
            <person name="Huang S."/>
        </authorList>
    </citation>
    <scope>NUCLEOTIDE SEQUENCE [LARGE SCALE GENOMIC DNA]</scope>
    <source>
        <strain evidence="3">cv. 9930</strain>
    </source>
</reference>
<name>A0A0A0LUT0_CUCSA</name>
<feature type="region of interest" description="Disordered" evidence="1">
    <location>
        <begin position="30"/>
        <end position="78"/>
    </location>
</feature>
<reference evidence="2 3" key="1">
    <citation type="journal article" date="2009" name="Nat. Genet.">
        <title>The genome of the cucumber, Cucumis sativus L.</title>
        <authorList>
            <person name="Huang S."/>
            <person name="Li R."/>
            <person name="Zhang Z."/>
            <person name="Li L."/>
            <person name="Gu X."/>
            <person name="Fan W."/>
            <person name="Lucas W.J."/>
            <person name="Wang X."/>
            <person name="Xie B."/>
            <person name="Ni P."/>
            <person name="Ren Y."/>
            <person name="Zhu H."/>
            <person name="Li J."/>
            <person name="Lin K."/>
            <person name="Jin W."/>
            <person name="Fei Z."/>
            <person name="Li G."/>
            <person name="Staub J."/>
            <person name="Kilian A."/>
            <person name="van der Vossen E.A."/>
            <person name="Wu Y."/>
            <person name="Guo J."/>
            <person name="He J."/>
            <person name="Jia Z."/>
            <person name="Ren Y."/>
            <person name="Tian G."/>
            <person name="Lu Y."/>
            <person name="Ruan J."/>
            <person name="Qian W."/>
            <person name="Wang M."/>
            <person name="Huang Q."/>
            <person name="Li B."/>
            <person name="Xuan Z."/>
            <person name="Cao J."/>
            <person name="Asan"/>
            <person name="Wu Z."/>
            <person name="Zhang J."/>
            <person name="Cai Q."/>
            <person name="Bai Y."/>
            <person name="Zhao B."/>
            <person name="Han Y."/>
            <person name="Li Y."/>
            <person name="Li X."/>
            <person name="Wang S."/>
            <person name="Shi Q."/>
            <person name="Liu S."/>
            <person name="Cho W.K."/>
            <person name="Kim J.Y."/>
            <person name="Xu Y."/>
            <person name="Heller-Uszynska K."/>
            <person name="Miao H."/>
            <person name="Cheng Z."/>
            <person name="Zhang S."/>
            <person name="Wu J."/>
            <person name="Yang Y."/>
            <person name="Kang H."/>
            <person name="Li M."/>
            <person name="Liang H."/>
            <person name="Ren X."/>
            <person name="Shi Z."/>
            <person name="Wen M."/>
            <person name="Jian M."/>
            <person name="Yang H."/>
            <person name="Zhang G."/>
            <person name="Yang Z."/>
            <person name="Chen R."/>
            <person name="Liu S."/>
            <person name="Li J."/>
            <person name="Ma L."/>
            <person name="Liu H."/>
            <person name="Zhou Y."/>
            <person name="Zhao J."/>
            <person name="Fang X."/>
            <person name="Li G."/>
            <person name="Fang L."/>
            <person name="Li Y."/>
            <person name="Liu D."/>
            <person name="Zheng H."/>
            <person name="Zhang Y."/>
            <person name="Qin N."/>
            <person name="Li Z."/>
            <person name="Yang G."/>
            <person name="Yang S."/>
            <person name="Bolund L."/>
            <person name="Kristiansen K."/>
            <person name="Zheng H."/>
            <person name="Li S."/>
            <person name="Zhang X."/>
            <person name="Yang H."/>
            <person name="Wang J."/>
            <person name="Sun R."/>
            <person name="Zhang B."/>
            <person name="Jiang S."/>
            <person name="Wang J."/>
            <person name="Du Y."/>
            <person name="Li S."/>
        </authorList>
    </citation>
    <scope>NUCLEOTIDE SEQUENCE [LARGE SCALE GENOMIC DNA]</scope>
    <source>
        <strain evidence="3">cv. 9930</strain>
    </source>
</reference>
<evidence type="ECO:0000313" key="2">
    <source>
        <dbReference type="EMBL" id="KGN64759.1"/>
    </source>
</evidence>
<keyword evidence="3" id="KW-1185">Reference proteome</keyword>
<proteinExistence type="predicted"/>